<organism evidence="1">
    <name type="scientific">marine metagenome</name>
    <dbReference type="NCBI Taxonomy" id="408172"/>
    <lineage>
        <taxon>unclassified sequences</taxon>
        <taxon>metagenomes</taxon>
        <taxon>ecological metagenomes</taxon>
    </lineage>
</organism>
<reference evidence="1" key="1">
    <citation type="submission" date="2018-05" db="EMBL/GenBank/DDBJ databases">
        <authorList>
            <person name="Lanie J.A."/>
            <person name="Ng W.-L."/>
            <person name="Kazmierczak K.M."/>
            <person name="Andrzejewski T.M."/>
            <person name="Davidsen T.M."/>
            <person name="Wayne K.J."/>
            <person name="Tettelin H."/>
            <person name="Glass J.I."/>
            <person name="Rusch D."/>
            <person name="Podicherti R."/>
            <person name="Tsui H.-C.T."/>
            <person name="Winkler M.E."/>
        </authorList>
    </citation>
    <scope>NUCLEOTIDE SEQUENCE</scope>
</reference>
<evidence type="ECO:0000313" key="1">
    <source>
        <dbReference type="EMBL" id="SVB18331.1"/>
    </source>
</evidence>
<dbReference type="EMBL" id="UINC01031768">
    <property type="protein sequence ID" value="SVB18331.1"/>
    <property type="molecule type" value="Genomic_DNA"/>
</dbReference>
<name>A0A382BXV6_9ZZZZ</name>
<accession>A0A382BXV6</accession>
<feature type="non-terminal residue" evidence="1">
    <location>
        <position position="1"/>
    </location>
</feature>
<dbReference type="AlphaFoldDB" id="A0A382BXV6"/>
<protein>
    <submittedName>
        <fullName evidence="1">Uncharacterized protein</fullName>
    </submittedName>
</protein>
<sequence length="22" mass="2491">VKDLISSEIIPKMQKISETSFP</sequence>
<gene>
    <name evidence="1" type="ORF">METZ01_LOCUS171185</name>
</gene>
<proteinExistence type="predicted"/>